<dbReference type="PANTHER" id="PTHR12110:SF21">
    <property type="entry name" value="XYLOSE ISOMERASE-LIKE TIM BARREL DOMAIN-CONTAINING PROTEIN"/>
    <property type="match status" value="1"/>
</dbReference>
<organism evidence="2 3">
    <name type="scientific">Brotonthovivens ammoniilytica</name>
    <dbReference type="NCBI Taxonomy" id="2981725"/>
    <lineage>
        <taxon>Bacteria</taxon>
        <taxon>Bacillati</taxon>
        <taxon>Bacillota</taxon>
        <taxon>Clostridia</taxon>
        <taxon>Lachnospirales</taxon>
        <taxon>Lachnospiraceae</taxon>
        <taxon>Brotonthovivens</taxon>
    </lineage>
</organism>
<gene>
    <name evidence="2" type="ORF">OCV88_14075</name>
</gene>
<reference evidence="2 3" key="1">
    <citation type="journal article" date="2021" name="ISME Commun">
        <title>Automated analysis of genomic sequences facilitates high-throughput and comprehensive description of bacteria.</title>
        <authorList>
            <person name="Hitch T.C.A."/>
        </authorList>
    </citation>
    <scope>NUCLEOTIDE SEQUENCE [LARGE SCALE GENOMIC DNA]</scope>
    <source>
        <strain evidence="2 3">Sanger_109</strain>
    </source>
</reference>
<dbReference type="InterPro" id="IPR013022">
    <property type="entry name" value="Xyl_isomerase-like_TIM-brl"/>
</dbReference>
<protein>
    <submittedName>
        <fullName evidence="2">Sugar phosphate isomerase/epimerase</fullName>
    </submittedName>
</protein>
<dbReference type="Pfam" id="PF01261">
    <property type="entry name" value="AP_endonuc_2"/>
    <property type="match status" value="1"/>
</dbReference>
<evidence type="ECO:0000313" key="3">
    <source>
        <dbReference type="Proteomes" id="UP001652442"/>
    </source>
</evidence>
<dbReference type="GO" id="GO:0016853">
    <property type="term" value="F:isomerase activity"/>
    <property type="evidence" value="ECO:0007669"/>
    <property type="project" value="UniProtKB-KW"/>
</dbReference>
<dbReference type="Gene3D" id="3.20.20.150">
    <property type="entry name" value="Divalent-metal-dependent TIM barrel enzymes"/>
    <property type="match status" value="1"/>
</dbReference>
<dbReference type="PANTHER" id="PTHR12110">
    <property type="entry name" value="HYDROXYPYRUVATE ISOMERASE"/>
    <property type="match status" value="1"/>
</dbReference>
<evidence type="ECO:0000313" key="2">
    <source>
        <dbReference type="EMBL" id="MCU6763438.1"/>
    </source>
</evidence>
<accession>A0ABT2TMK3</accession>
<evidence type="ECO:0000259" key="1">
    <source>
        <dbReference type="Pfam" id="PF01261"/>
    </source>
</evidence>
<keyword evidence="2" id="KW-0413">Isomerase</keyword>
<dbReference type="RefSeq" id="WP_158426082.1">
    <property type="nucleotide sequence ID" value="NZ_JAOQJQ010000007.1"/>
</dbReference>
<dbReference type="EMBL" id="JAOQJQ010000007">
    <property type="protein sequence ID" value="MCU6763438.1"/>
    <property type="molecule type" value="Genomic_DNA"/>
</dbReference>
<sequence length="333" mass="37820">MARPVTLMTAQWADLELEEICRLAKEMGYDGLEIASWGQLNVKRAAQDPDYVRKVQETLEKYGLICKAIAAHLPGQCVGDIWDKRLDGFAPAEYAGCPEKIREWGIQEMKYAAKAARNLGVKVVTGFMGSPIWKMWYSFPQTTDEMIEEGYRKIRELWQPIFDEFDACGVKFALEVHPTEIAFDYWSTKKLLEVFHRRPALGINFDPSHLIWQGIDPAMFLYDFMDRVYHVHIKDAAVNLDGRNGILGSHINFGDPRRGWNFVSPGHGDVDFDKIIRVLNAAGYDGPLSIEWEDGGMDRVFGATEACSYTKKINFSPSEMAFDSALKTKEGQE</sequence>
<dbReference type="Proteomes" id="UP001652442">
    <property type="component" value="Unassembled WGS sequence"/>
</dbReference>
<dbReference type="InterPro" id="IPR050312">
    <property type="entry name" value="IolE/XylAMocC-like"/>
</dbReference>
<proteinExistence type="predicted"/>
<comment type="caution">
    <text evidence="2">The sequence shown here is derived from an EMBL/GenBank/DDBJ whole genome shotgun (WGS) entry which is preliminary data.</text>
</comment>
<dbReference type="SUPFAM" id="SSF51658">
    <property type="entry name" value="Xylose isomerase-like"/>
    <property type="match status" value="1"/>
</dbReference>
<name>A0ABT2TMK3_9FIRM</name>
<dbReference type="InterPro" id="IPR036237">
    <property type="entry name" value="Xyl_isomerase-like_sf"/>
</dbReference>
<keyword evidence="3" id="KW-1185">Reference proteome</keyword>
<feature type="domain" description="Xylose isomerase-like TIM barrel" evidence="1">
    <location>
        <begin position="22"/>
        <end position="312"/>
    </location>
</feature>